<reference evidence="2 3" key="1">
    <citation type="submission" date="2021-08" db="EMBL/GenBank/DDBJ databases">
        <title>Collinsella faecalis sp. nov. isolated from swine faeces.</title>
        <authorList>
            <person name="Oh B.S."/>
            <person name="Lee J.H."/>
        </authorList>
    </citation>
    <scope>NUCLEOTIDE SEQUENCE [LARGE SCALE GENOMIC DNA]</scope>
    <source>
        <strain evidence="2 3">AGMB00827</strain>
    </source>
</reference>
<name>A0ABS7MLS6_9ACTN</name>
<evidence type="ECO:0000256" key="1">
    <source>
        <dbReference type="SAM" id="Phobius"/>
    </source>
</evidence>
<dbReference type="InterPro" id="IPR005240">
    <property type="entry name" value="DUF389"/>
</dbReference>
<keyword evidence="1" id="KW-0812">Transmembrane</keyword>
<dbReference type="EMBL" id="JAIMFO010000009">
    <property type="protein sequence ID" value="MBY4798314.1"/>
    <property type="molecule type" value="Genomic_DNA"/>
</dbReference>
<dbReference type="RefSeq" id="WP_222200030.1">
    <property type="nucleotide sequence ID" value="NZ_JAIMFO010000009.1"/>
</dbReference>
<proteinExistence type="predicted"/>
<accession>A0ABS7MLS6</accession>
<keyword evidence="1" id="KW-0472">Membrane</keyword>
<keyword evidence="3" id="KW-1185">Reference proteome</keyword>
<comment type="caution">
    <text evidence="2">The sequence shown here is derived from an EMBL/GenBank/DDBJ whole genome shotgun (WGS) entry which is preliminary data.</text>
</comment>
<gene>
    <name evidence="2" type="ORF">K6V98_08140</name>
</gene>
<keyword evidence="1" id="KW-1133">Transmembrane helix</keyword>
<feature type="transmembrane region" description="Helical" evidence="1">
    <location>
        <begin position="66"/>
        <end position="86"/>
    </location>
</feature>
<dbReference type="Pfam" id="PF04087">
    <property type="entry name" value="DUF389"/>
    <property type="match status" value="1"/>
</dbReference>
<sequence>MKNPLLALARLLRGGDLDRAALTEACRSSFVKVADPIEQYSSFFLRLALSAVIATGGVAAGSPAVVIGAMLIAPLMSPMLGTALAIVTGRPRAAIRTLLVTATGVALAIGVAIVVSAVVPISVNTATNQEVLARTSPRLVDLVVAHASGLMAALALIRDDIPDAAPGIAISASIVPPLCVVGIALQSGDLASAAGAMLLFGANFFSIQVMCCIAFAAMGLGARAYSEGAERARKLWYTVVVIGALAVAVPLTLASKDVIEQAARQRAATGATLSWLDTSDYRLREIDLDEDVLSLEIAGSGRAPSKSQLADLLSQADVSVGEIRIATVVESRFSVRK</sequence>
<feature type="transmembrane region" description="Helical" evidence="1">
    <location>
        <begin position="98"/>
        <end position="119"/>
    </location>
</feature>
<dbReference type="Proteomes" id="UP000700908">
    <property type="component" value="Unassembled WGS sequence"/>
</dbReference>
<evidence type="ECO:0000313" key="3">
    <source>
        <dbReference type="Proteomes" id="UP000700908"/>
    </source>
</evidence>
<organism evidence="2 3">
    <name type="scientific">Collinsella ureilytica</name>
    <dbReference type="NCBI Taxonomy" id="2869515"/>
    <lineage>
        <taxon>Bacteria</taxon>
        <taxon>Bacillati</taxon>
        <taxon>Actinomycetota</taxon>
        <taxon>Coriobacteriia</taxon>
        <taxon>Coriobacteriales</taxon>
        <taxon>Coriobacteriaceae</taxon>
        <taxon>Collinsella</taxon>
    </lineage>
</organism>
<dbReference type="PANTHER" id="PTHR20992:SF9">
    <property type="entry name" value="AT15442P-RELATED"/>
    <property type="match status" value="1"/>
</dbReference>
<feature type="transmembrane region" description="Helical" evidence="1">
    <location>
        <begin position="234"/>
        <end position="254"/>
    </location>
</feature>
<protein>
    <submittedName>
        <fullName evidence="2">DUF389 domain-containing protein</fullName>
    </submittedName>
</protein>
<dbReference type="PANTHER" id="PTHR20992">
    <property type="entry name" value="AT15442P-RELATED"/>
    <property type="match status" value="1"/>
</dbReference>
<evidence type="ECO:0000313" key="2">
    <source>
        <dbReference type="EMBL" id="MBY4798314.1"/>
    </source>
</evidence>
<feature type="transmembrane region" description="Helical" evidence="1">
    <location>
        <begin position="164"/>
        <end position="185"/>
    </location>
</feature>
<feature type="transmembrane region" description="Helical" evidence="1">
    <location>
        <begin position="197"/>
        <end position="222"/>
    </location>
</feature>
<feature type="transmembrane region" description="Helical" evidence="1">
    <location>
        <begin position="43"/>
        <end position="60"/>
    </location>
</feature>